<evidence type="ECO:0000313" key="20">
    <source>
        <dbReference type="EMBL" id="KAJ5073092.1"/>
    </source>
</evidence>
<evidence type="ECO:0000256" key="5">
    <source>
        <dbReference type="ARBA" id="ARBA00022490"/>
    </source>
</evidence>
<accession>A0A9Q0RAG6</accession>
<keyword evidence="14" id="KW-0234">DNA repair</keyword>
<dbReference type="EC" id="2.3.2.27" evidence="4"/>
<gene>
    <name evidence="20" type="ORF">M0811_09047</name>
</gene>
<evidence type="ECO:0000256" key="9">
    <source>
        <dbReference type="ARBA" id="ARBA00022737"/>
    </source>
</evidence>
<dbReference type="InterPro" id="IPR056527">
    <property type="entry name" value="WD40_RFWD3"/>
</dbReference>
<dbReference type="InterPro" id="IPR015943">
    <property type="entry name" value="WD40/YVTN_repeat-like_dom_sf"/>
</dbReference>
<evidence type="ECO:0000256" key="4">
    <source>
        <dbReference type="ARBA" id="ARBA00012483"/>
    </source>
</evidence>
<dbReference type="AlphaFoldDB" id="A0A9Q0RAG6"/>
<evidence type="ECO:0000256" key="11">
    <source>
        <dbReference type="ARBA" id="ARBA00022771"/>
    </source>
</evidence>
<dbReference type="Pfam" id="PF23419">
    <property type="entry name" value="WD40_RFWD3"/>
    <property type="match status" value="1"/>
</dbReference>
<dbReference type="SUPFAM" id="SSF57850">
    <property type="entry name" value="RING/U-box"/>
    <property type="match status" value="1"/>
</dbReference>
<evidence type="ECO:0000256" key="8">
    <source>
        <dbReference type="ARBA" id="ARBA00022723"/>
    </source>
</evidence>
<evidence type="ECO:0000256" key="17">
    <source>
        <dbReference type="PROSITE-ProRule" id="PRU00175"/>
    </source>
</evidence>
<protein>
    <recommendedName>
        <fullName evidence="4">RING-type E3 ubiquitin transferase</fullName>
        <ecNumber evidence="4">2.3.2.27</ecNumber>
    </recommendedName>
</protein>
<dbReference type="Pfam" id="PF14634">
    <property type="entry name" value="zf-RING_5"/>
    <property type="match status" value="1"/>
</dbReference>
<dbReference type="Gene3D" id="3.30.40.10">
    <property type="entry name" value="Zinc/RING finger domain, C3HC4 (zinc finger)"/>
    <property type="match status" value="1"/>
</dbReference>
<dbReference type="GO" id="GO:0008270">
    <property type="term" value="F:zinc ion binding"/>
    <property type="evidence" value="ECO:0007669"/>
    <property type="project" value="UniProtKB-KW"/>
</dbReference>
<dbReference type="SUPFAM" id="SSF50978">
    <property type="entry name" value="WD40 repeat-like"/>
    <property type="match status" value="1"/>
</dbReference>
<keyword evidence="21" id="KW-1185">Reference proteome</keyword>
<reference evidence="20" key="1">
    <citation type="submission" date="2022-10" db="EMBL/GenBank/DDBJ databases">
        <title>Novel sulphate-reducing endosymbionts in the free-living metamonad Anaeramoeba.</title>
        <authorList>
            <person name="Jerlstrom-Hultqvist J."/>
            <person name="Cepicka I."/>
            <person name="Gallot-Lavallee L."/>
            <person name="Salas-Leiva D."/>
            <person name="Curtis B.A."/>
            <person name="Zahonova K."/>
            <person name="Pipaliya S."/>
            <person name="Dacks J."/>
            <person name="Roger A.J."/>
        </authorList>
    </citation>
    <scope>NUCLEOTIDE SEQUENCE</scope>
    <source>
        <strain evidence="20">BMAN</strain>
    </source>
</reference>
<dbReference type="Proteomes" id="UP001149090">
    <property type="component" value="Unassembled WGS sequence"/>
</dbReference>
<keyword evidence="12" id="KW-0833">Ubl conjugation pathway</keyword>
<keyword evidence="13" id="KW-0862">Zinc</keyword>
<proteinExistence type="predicted"/>
<dbReference type="InterPro" id="IPR037381">
    <property type="entry name" value="RFWD3"/>
</dbReference>
<evidence type="ECO:0000256" key="2">
    <source>
        <dbReference type="ARBA" id="ARBA00004496"/>
    </source>
</evidence>
<keyword evidence="10" id="KW-0227">DNA damage</keyword>
<organism evidence="20 21">
    <name type="scientific">Anaeramoeba ignava</name>
    <name type="common">Anaerobic marine amoeba</name>
    <dbReference type="NCBI Taxonomy" id="1746090"/>
    <lineage>
        <taxon>Eukaryota</taxon>
        <taxon>Metamonada</taxon>
        <taxon>Anaeramoebidae</taxon>
        <taxon>Anaeramoeba</taxon>
    </lineage>
</organism>
<feature type="coiled-coil region" evidence="18">
    <location>
        <begin position="83"/>
        <end position="155"/>
    </location>
</feature>
<keyword evidence="18" id="KW-0175">Coiled coil</keyword>
<dbReference type="GO" id="GO:0005737">
    <property type="term" value="C:cytoplasm"/>
    <property type="evidence" value="ECO:0007669"/>
    <property type="project" value="UniProtKB-SubCell"/>
</dbReference>
<dbReference type="InterPro" id="IPR013083">
    <property type="entry name" value="Znf_RING/FYVE/PHD"/>
</dbReference>
<dbReference type="PROSITE" id="PS00518">
    <property type="entry name" value="ZF_RING_1"/>
    <property type="match status" value="1"/>
</dbReference>
<dbReference type="OrthoDB" id="5600418at2759"/>
<keyword evidence="11 17" id="KW-0863">Zinc-finger</keyword>
<evidence type="ECO:0000256" key="6">
    <source>
        <dbReference type="ARBA" id="ARBA00022574"/>
    </source>
</evidence>
<evidence type="ECO:0000256" key="3">
    <source>
        <dbReference type="ARBA" id="ARBA00004906"/>
    </source>
</evidence>
<name>A0A9Q0RAG6_ANAIG</name>
<evidence type="ECO:0000256" key="12">
    <source>
        <dbReference type="ARBA" id="ARBA00022786"/>
    </source>
</evidence>
<evidence type="ECO:0000313" key="21">
    <source>
        <dbReference type="Proteomes" id="UP001149090"/>
    </source>
</evidence>
<keyword evidence="7" id="KW-0808">Transferase</keyword>
<evidence type="ECO:0000256" key="1">
    <source>
        <dbReference type="ARBA" id="ARBA00000900"/>
    </source>
</evidence>
<sequence length="564" mass="64932">MEIEKEIEKEKEKNLNEICSICFEEMTLSGKHTICSLPCGHLICKSCVENLVKDKRNNEGECPFCKLPFVLRKVRTLKQTQMFILDNTDLHSLEEELENLQKEIQKKKKEIQILESSEKLMKYTNQQIMKSIEEKEEKKEEITQKEKARKEMEENKTLPIFEFSQQPRTPLTLETAPILFSQSTLKINQSENINSKQIPNEKLENLQNSHFKDVNAIQLQGAYVHELNPVDNCLYSSCFFGSNYQICRIPLELDSEFEYYNLHKKLIRDIKCNQSPNQTSTSTLILSVSEDKTAQITDTRMNRQIMTFLLFESGYSCCFDKSNPFHFFCGSNSGNVLTFDYRNTTSILNSFKVHDRDFPVNSLSFAEISPQNNSFGNSVLNGLISCVGNSVFFLRQKPNSDLGFEKIVLDSSLGIPLHVGYSSNSQIFWSVFKSLSPNTQTSFQLFNLNYGSNFQINQSKIWEHTLDYQNENNIFPFQVFDCFGKSFCATLSENSSSISVFDIQSQSLFEQFNSSKSQVLNSIHQLEKNSFQQITDIKTISLPNKIILSYISNNTISIFKKGNF</sequence>
<feature type="domain" description="RING-type" evidence="19">
    <location>
        <begin position="19"/>
        <end position="66"/>
    </location>
</feature>
<evidence type="ECO:0000256" key="15">
    <source>
        <dbReference type="ARBA" id="ARBA00023242"/>
    </source>
</evidence>
<dbReference type="PANTHER" id="PTHR16047:SF7">
    <property type="entry name" value="E3 UBIQUITIN-PROTEIN LIGASE RFWD3"/>
    <property type="match status" value="1"/>
</dbReference>
<comment type="subcellular location">
    <subcellularLocation>
        <location evidence="2">Cytoplasm</location>
    </subcellularLocation>
    <subcellularLocation>
        <location evidence="16">Nucleus</location>
        <location evidence="16">Nuclear body</location>
    </subcellularLocation>
</comment>
<keyword evidence="9" id="KW-0677">Repeat</keyword>
<dbReference type="InterPro" id="IPR017907">
    <property type="entry name" value="Znf_RING_CS"/>
</dbReference>
<comment type="catalytic activity">
    <reaction evidence="1">
        <text>S-ubiquitinyl-[E2 ubiquitin-conjugating enzyme]-L-cysteine + [acceptor protein]-L-lysine = [E2 ubiquitin-conjugating enzyme]-L-cysteine + N(6)-ubiquitinyl-[acceptor protein]-L-lysine.</text>
        <dbReference type="EC" id="2.3.2.27"/>
    </reaction>
</comment>
<dbReference type="InterPro" id="IPR036322">
    <property type="entry name" value="WD40_repeat_dom_sf"/>
</dbReference>
<evidence type="ECO:0000256" key="18">
    <source>
        <dbReference type="SAM" id="Coils"/>
    </source>
</evidence>
<dbReference type="EMBL" id="JAPDFW010000077">
    <property type="protein sequence ID" value="KAJ5073092.1"/>
    <property type="molecule type" value="Genomic_DNA"/>
</dbReference>
<dbReference type="PROSITE" id="PS50089">
    <property type="entry name" value="ZF_RING_2"/>
    <property type="match status" value="1"/>
</dbReference>
<evidence type="ECO:0000256" key="13">
    <source>
        <dbReference type="ARBA" id="ARBA00022833"/>
    </source>
</evidence>
<evidence type="ECO:0000256" key="14">
    <source>
        <dbReference type="ARBA" id="ARBA00023204"/>
    </source>
</evidence>
<dbReference type="GO" id="GO:0016567">
    <property type="term" value="P:protein ubiquitination"/>
    <property type="evidence" value="ECO:0007669"/>
    <property type="project" value="InterPro"/>
</dbReference>
<dbReference type="GO" id="GO:0036297">
    <property type="term" value="P:interstrand cross-link repair"/>
    <property type="evidence" value="ECO:0007669"/>
    <property type="project" value="InterPro"/>
</dbReference>
<keyword evidence="15" id="KW-0539">Nucleus</keyword>
<evidence type="ECO:0000259" key="19">
    <source>
        <dbReference type="PROSITE" id="PS50089"/>
    </source>
</evidence>
<dbReference type="SMART" id="SM00184">
    <property type="entry name" value="RING"/>
    <property type="match status" value="1"/>
</dbReference>
<keyword evidence="6" id="KW-0853">WD repeat</keyword>
<dbReference type="Gene3D" id="2.130.10.10">
    <property type="entry name" value="YVTN repeat-like/Quinoprotein amine dehydrogenase"/>
    <property type="match status" value="1"/>
</dbReference>
<dbReference type="InterPro" id="IPR001841">
    <property type="entry name" value="Znf_RING"/>
</dbReference>
<dbReference type="GO" id="GO:0061630">
    <property type="term" value="F:ubiquitin protein ligase activity"/>
    <property type="evidence" value="ECO:0007669"/>
    <property type="project" value="UniProtKB-EC"/>
</dbReference>
<evidence type="ECO:0000256" key="7">
    <source>
        <dbReference type="ARBA" id="ARBA00022679"/>
    </source>
</evidence>
<keyword evidence="5" id="KW-0963">Cytoplasm</keyword>
<keyword evidence="8" id="KW-0479">Metal-binding</keyword>
<dbReference type="PANTHER" id="PTHR16047">
    <property type="entry name" value="RFWD3 PROTEIN"/>
    <property type="match status" value="1"/>
</dbReference>
<comment type="pathway">
    <text evidence="3">Protein modification; protein ubiquitination.</text>
</comment>
<evidence type="ECO:0000256" key="16">
    <source>
        <dbReference type="ARBA" id="ARBA00034306"/>
    </source>
</evidence>
<dbReference type="GO" id="GO:0016604">
    <property type="term" value="C:nuclear body"/>
    <property type="evidence" value="ECO:0007669"/>
    <property type="project" value="UniProtKB-SubCell"/>
</dbReference>
<evidence type="ECO:0000256" key="10">
    <source>
        <dbReference type="ARBA" id="ARBA00022763"/>
    </source>
</evidence>
<comment type="caution">
    <text evidence="20">The sequence shown here is derived from an EMBL/GenBank/DDBJ whole genome shotgun (WGS) entry which is preliminary data.</text>
</comment>